<evidence type="ECO:0000313" key="4">
    <source>
        <dbReference type="Proteomes" id="UP000237246"/>
    </source>
</evidence>
<dbReference type="OrthoDB" id="10261083at2759"/>
<gene>
    <name evidence="3" type="ORF">CIB84_008292</name>
</gene>
<name>A0A2P4SV27_BAMTH</name>
<evidence type="ECO:0000313" key="3">
    <source>
        <dbReference type="EMBL" id="POI27958.1"/>
    </source>
</evidence>
<evidence type="ECO:0000259" key="2">
    <source>
        <dbReference type="Pfam" id="PF05018"/>
    </source>
</evidence>
<organism evidence="3 4">
    <name type="scientific">Bambusicola thoracicus</name>
    <name type="common">Chinese bamboo-partridge</name>
    <name type="synonym">Perdix thoracica</name>
    <dbReference type="NCBI Taxonomy" id="9083"/>
    <lineage>
        <taxon>Eukaryota</taxon>
        <taxon>Metazoa</taxon>
        <taxon>Chordata</taxon>
        <taxon>Craniata</taxon>
        <taxon>Vertebrata</taxon>
        <taxon>Euteleostomi</taxon>
        <taxon>Archelosauria</taxon>
        <taxon>Archosauria</taxon>
        <taxon>Dinosauria</taxon>
        <taxon>Saurischia</taxon>
        <taxon>Theropoda</taxon>
        <taxon>Coelurosauria</taxon>
        <taxon>Aves</taxon>
        <taxon>Neognathae</taxon>
        <taxon>Galloanserae</taxon>
        <taxon>Galliformes</taxon>
        <taxon>Phasianidae</taxon>
        <taxon>Perdicinae</taxon>
        <taxon>Bambusicola</taxon>
    </lineage>
</organism>
<evidence type="ECO:0000256" key="1">
    <source>
        <dbReference type="SAM" id="MobiDB-lite"/>
    </source>
</evidence>
<accession>A0A2P4SV27</accession>
<dbReference type="Proteomes" id="UP000237246">
    <property type="component" value="Unassembled WGS sequence"/>
</dbReference>
<dbReference type="InterPro" id="IPR007714">
    <property type="entry name" value="CFA20_dom"/>
</dbReference>
<dbReference type="PANTHER" id="PTHR12458">
    <property type="entry name" value="ORF PROTEIN"/>
    <property type="match status" value="1"/>
</dbReference>
<dbReference type="InterPro" id="IPR040441">
    <property type="entry name" value="CFA20/CFAP20DC"/>
</dbReference>
<proteinExistence type="predicted"/>
<feature type="region of interest" description="Disordered" evidence="1">
    <location>
        <begin position="312"/>
        <end position="332"/>
    </location>
</feature>
<dbReference type="EMBL" id="PPHD01021450">
    <property type="protein sequence ID" value="POI27958.1"/>
    <property type="molecule type" value="Genomic_DNA"/>
</dbReference>
<sequence>WCNLCIDLVAFTSETFRGANFQSLDGITISANCKLRKIFTLKSKPQDTAEENDMHVVPFTPCEPTDVIPRSCQLNTDVPQVTQLLNLAKIHKPEIKCRSSLVTMQETDMHVVPFTPCEPTDVIPRSCQLNTDVPQVTQLLNLAKIHKPEIKCRSSLVTMQETARLVNRGQGNKNSSKTQDVSHIAFGSKILGPPPSSNRRVSTRVSGEVKEIKEILTKQLKTYLKMRLVTIIYYMFQMYHRAQINASYIADEWVFPEGFTEDVQLDGSEQHAATQDSACCDLTSPEIASTECQHDETGDHNMDQKEIFTFSSRPRSAPHGKSPNTSPEHCVFPLDLKQDSNRVQGETQTDDNFQGTDSSEEVGHSVRAVLDKIAFVLKLLT</sequence>
<protein>
    <recommendedName>
        <fullName evidence="2">CFA20 domain-containing protein</fullName>
    </recommendedName>
</protein>
<keyword evidence="4" id="KW-1185">Reference proteome</keyword>
<reference evidence="3 4" key="1">
    <citation type="submission" date="2018-01" db="EMBL/GenBank/DDBJ databases">
        <title>Comparison of the Chinese Bamboo Partridge and Red Junglefowl genome sequences highlights the importance of demography in genome evolution.</title>
        <authorList>
            <person name="Tiley G.P."/>
            <person name="Kimball R.T."/>
            <person name="Braun E.L."/>
            <person name="Burleigh J.G."/>
        </authorList>
    </citation>
    <scope>NUCLEOTIDE SEQUENCE [LARGE SCALE GENOMIC DNA]</scope>
    <source>
        <strain evidence="3">RTK389</strain>
        <tissue evidence="3">Blood</tissue>
    </source>
</reference>
<dbReference type="Pfam" id="PF05018">
    <property type="entry name" value="CFA20_dom"/>
    <property type="match status" value="1"/>
</dbReference>
<feature type="non-terminal residue" evidence="3">
    <location>
        <position position="1"/>
    </location>
</feature>
<feature type="domain" description="CFA20" evidence="2">
    <location>
        <begin position="1"/>
        <end position="56"/>
    </location>
</feature>
<dbReference type="AlphaFoldDB" id="A0A2P4SV27"/>
<comment type="caution">
    <text evidence="3">The sequence shown here is derived from an EMBL/GenBank/DDBJ whole genome shotgun (WGS) entry which is preliminary data.</text>
</comment>